<dbReference type="Pfam" id="PF00106">
    <property type="entry name" value="adh_short"/>
    <property type="match status" value="1"/>
</dbReference>
<dbReference type="PANTHER" id="PTHR42760">
    <property type="entry name" value="SHORT-CHAIN DEHYDROGENASES/REDUCTASES FAMILY MEMBER"/>
    <property type="match status" value="1"/>
</dbReference>
<evidence type="ECO:0000313" key="4">
    <source>
        <dbReference type="Proteomes" id="UP000184330"/>
    </source>
</evidence>
<dbReference type="PRINTS" id="PR00081">
    <property type="entry name" value="GDHRDH"/>
</dbReference>
<gene>
    <name evidence="3" type="ORF">PAC_03548</name>
</gene>
<dbReference type="InterPro" id="IPR036291">
    <property type="entry name" value="NAD(P)-bd_dom_sf"/>
</dbReference>
<evidence type="ECO:0000256" key="2">
    <source>
        <dbReference type="ARBA" id="ARBA00023002"/>
    </source>
</evidence>
<comment type="similarity">
    <text evidence="1">Belongs to the short-chain dehydrogenases/reductases (SDR) family.</text>
</comment>
<sequence length="301" mass="31587">MLGNDMFEKVFSLPSFTKTWHNKSYPAISPTNPSLSAKGKSIIITGGGTGIGAAIALSFAKAGATFIGLIARREDRLQASAAAILEIAPLTKVQYEIAGITDSDALDKAFKSLASSSGGKLDILVANAAYMTIPISILTADPTTWWLTLETNVKGTFNSIRSFVPLAAKSSLVINISSAAGHVPASVGGAGGLSAYVTSKIAGAKMVEYLGAEGRESGIRGVNVQPGLVETEMGKKNEGAVWMDSVDLPGDFCVWLASEEAEFLNGRYVWANWDVEELKERKGEILGGAGLLTLSLEGIKV</sequence>
<dbReference type="PANTHER" id="PTHR42760:SF37">
    <property type="entry name" value="CLAVALDEHYDE DEHYDROGENASE"/>
    <property type="match status" value="1"/>
</dbReference>
<dbReference type="EMBL" id="FJOG01000004">
    <property type="protein sequence ID" value="CZR53668.1"/>
    <property type="molecule type" value="Genomic_DNA"/>
</dbReference>
<proteinExistence type="inferred from homology"/>
<keyword evidence="2" id="KW-0560">Oxidoreductase</keyword>
<evidence type="ECO:0000256" key="1">
    <source>
        <dbReference type="ARBA" id="ARBA00006484"/>
    </source>
</evidence>
<dbReference type="SUPFAM" id="SSF51735">
    <property type="entry name" value="NAD(P)-binding Rossmann-fold domains"/>
    <property type="match status" value="1"/>
</dbReference>
<dbReference type="OrthoDB" id="1933717at2759"/>
<dbReference type="AlphaFoldDB" id="A0A1L7WLM2"/>
<keyword evidence="4" id="KW-1185">Reference proteome</keyword>
<evidence type="ECO:0000313" key="3">
    <source>
        <dbReference type="EMBL" id="CZR53668.1"/>
    </source>
</evidence>
<dbReference type="STRING" id="576137.A0A1L7WLM2"/>
<accession>A0A1L7WLM2</accession>
<reference evidence="3 4" key="1">
    <citation type="submission" date="2016-03" db="EMBL/GenBank/DDBJ databases">
        <authorList>
            <person name="Ploux O."/>
        </authorList>
    </citation>
    <scope>NUCLEOTIDE SEQUENCE [LARGE SCALE GENOMIC DNA]</scope>
    <source>
        <strain evidence="3 4">UAMH 11012</strain>
    </source>
</reference>
<dbReference type="Gene3D" id="3.40.50.720">
    <property type="entry name" value="NAD(P)-binding Rossmann-like Domain"/>
    <property type="match status" value="1"/>
</dbReference>
<dbReference type="Proteomes" id="UP000184330">
    <property type="component" value="Unassembled WGS sequence"/>
</dbReference>
<dbReference type="CDD" id="cd05233">
    <property type="entry name" value="SDR_c"/>
    <property type="match status" value="1"/>
</dbReference>
<name>A0A1L7WLM2_9HELO</name>
<dbReference type="InterPro" id="IPR002347">
    <property type="entry name" value="SDR_fam"/>
</dbReference>
<organism evidence="3 4">
    <name type="scientific">Phialocephala subalpina</name>
    <dbReference type="NCBI Taxonomy" id="576137"/>
    <lineage>
        <taxon>Eukaryota</taxon>
        <taxon>Fungi</taxon>
        <taxon>Dikarya</taxon>
        <taxon>Ascomycota</taxon>
        <taxon>Pezizomycotina</taxon>
        <taxon>Leotiomycetes</taxon>
        <taxon>Helotiales</taxon>
        <taxon>Mollisiaceae</taxon>
        <taxon>Phialocephala</taxon>
        <taxon>Phialocephala fortinii species complex</taxon>
    </lineage>
</organism>
<dbReference type="GO" id="GO:0016616">
    <property type="term" value="F:oxidoreductase activity, acting on the CH-OH group of donors, NAD or NADP as acceptor"/>
    <property type="evidence" value="ECO:0007669"/>
    <property type="project" value="TreeGrafter"/>
</dbReference>
<protein>
    <submittedName>
        <fullName evidence="3">Related to reductase</fullName>
    </submittedName>
</protein>